<dbReference type="EMBL" id="VFPM01000002">
    <property type="protein sequence ID" value="TQM62018.1"/>
    <property type="molecule type" value="Genomic_DNA"/>
</dbReference>
<dbReference type="OrthoDB" id="7856496at2"/>
<evidence type="ECO:0000313" key="3">
    <source>
        <dbReference type="EMBL" id="TQM62018.1"/>
    </source>
</evidence>
<protein>
    <submittedName>
        <fullName evidence="3">Isorenieratene synthase</fullName>
    </submittedName>
</protein>
<dbReference type="Proteomes" id="UP000316747">
    <property type="component" value="Unassembled WGS sequence"/>
</dbReference>
<feature type="region of interest" description="Disordered" evidence="1">
    <location>
        <begin position="1"/>
        <end position="44"/>
    </location>
</feature>
<reference evidence="3 4" key="1">
    <citation type="submission" date="2019-06" db="EMBL/GenBank/DDBJ databases">
        <title>Genome sequencing of plant associated microbes to promote plant fitness in Sorghum bicolor and Oryza sativa.</title>
        <authorList>
            <person name="Coleman-Derr D."/>
        </authorList>
    </citation>
    <scope>NUCLEOTIDE SEQUENCE [LARGE SCALE GENOMIC DNA]</scope>
    <source>
        <strain evidence="3 4">KV-663</strain>
    </source>
</reference>
<sequence length="530" mass="56557">MSPRSGRPGMSRLPGRARWTPGLDPRAERHAPRPPAAAPDPDPSPVVVVGGGIAGLAAATGLSERGVPVVLVEREATLGGRVRSWPVESDRGEPLSMSRGFHAFFRQYYNLRALLRRTDPALERLVAVPDYPLTLADGPTDSFARIPRTPPLSIAAFVAQSPSFPVSALRNVDVGAALGLLDVEFPETYAAYDGVSAADVLDRLRFPEQARHLALEVFARSFFADPRDFSGGELVAMFHTYFTGSAEGLLFDVPAADYDSALWAPLGSHLAGLGVDVRTGTEVAALESGPDGIRVRLGDGSTLAAGGVVLATDREPLQRIVAGAPWLGDAAWRDALARQRIAPSFAVWRQWLDRPAAPGSPLFLGTSGYGPLDNVTFVDQMETGASTWAARTGGCVVELHAYAVPDGTDDSDLRAELSRQLHRLHPELSGAAVLHEEWLLARDCPLAGTDPWAERPGVVTPDPRVVLAGDGVRCEHPVALMERAATTGWMAANELLARRGLPGHDLWTVPTRGRGRGAAHAARRLLGAHP</sequence>
<evidence type="ECO:0000313" key="4">
    <source>
        <dbReference type="Proteomes" id="UP000316747"/>
    </source>
</evidence>
<organism evidence="3 4">
    <name type="scientific">Humibacillus xanthopallidus</name>
    <dbReference type="NCBI Taxonomy" id="412689"/>
    <lineage>
        <taxon>Bacteria</taxon>
        <taxon>Bacillati</taxon>
        <taxon>Actinomycetota</taxon>
        <taxon>Actinomycetes</taxon>
        <taxon>Micrococcales</taxon>
        <taxon>Intrasporangiaceae</taxon>
        <taxon>Humibacillus</taxon>
    </lineage>
</organism>
<dbReference type="PANTHER" id="PTHR42923:SF43">
    <property type="entry name" value="AMINE OXIDASE"/>
    <property type="match status" value="1"/>
</dbReference>
<dbReference type="RefSeq" id="WP_141844072.1">
    <property type="nucleotide sequence ID" value="NZ_VFPM01000002.1"/>
</dbReference>
<comment type="caution">
    <text evidence="3">The sequence shown here is derived from an EMBL/GenBank/DDBJ whole genome shotgun (WGS) entry which is preliminary data.</text>
</comment>
<evidence type="ECO:0000259" key="2">
    <source>
        <dbReference type="Pfam" id="PF01593"/>
    </source>
</evidence>
<dbReference type="SUPFAM" id="SSF51905">
    <property type="entry name" value="FAD/NAD(P)-binding domain"/>
    <property type="match status" value="1"/>
</dbReference>
<keyword evidence="4" id="KW-1185">Reference proteome</keyword>
<dbReference type="InterPro" id="IPR050464">
    <property type="entry name" value="Zeta_carotene_desat/Oxidored"/>
</dbReference>
<feature type="compositionally biased region" description="Pro residues" evidence="1">
    <location>
        <begin position="33"/>
        <end position="44"/>
    </location>
</feature>
<accession>A0A543HUL0</accession>
<gene>
    <name evidence="3" type="ORF">FBY41_2041</name>
</gene>
<dbReference type="AlphaFoldDB" id="A0A543HUL0"/>
<name>A0A543HUL0_9MICO</name>
<dbReference type="Pfam" id="PF01593">
    <property type="entry name" value="Amino_oxidase"/>
    <property type="match status" value="1"/>
</dbReference>
<dbReference type="InterPro" id="IPR036188">
    <property type="entry name" value="FAD/NAD-bd_sf"/>
</dbReference>
<dbReference type="GO" id="GO:0016491">
    <property type="term" value="F:oxidoreductase activity"/>
    <property type="evidence" value="ECO:0007669"/>
    <property type="project" value="InterPro"/>
</dbReference>
<evidence type="ECO:0000256" key="1">
    <source>
        <dbReference type="SAM" id="MobiDB-lite"/>
    </source>
</evidence>
<dbReference type="InterPro" id="IPR002937">
    <property type="entry name" value="Amino_oxidase"/>
</dbReference>
<feature type="domain" description="Amine oxidase" evidence="2">
    <location>
        <begin position="53"/>
        <end position="496"/>
    </location>
</feature>
<proteinExistence type="predicted"/>
<dbReference type="Gene3D" id="3.50.50.60">
    <property type="entry name" value="FAD/NAD(P)-binding domain"/>
    <property type="match status" value="2"/>
</dbReference>
<dbReference type="PANTHER" id="PTHR42923">
    <property type="entry name" value="PROTOPORPHYRINOGEN OXIDASE"/>
    <property type="match status" value="1"/>
</dbReference>